<gene>
    <name evidence="3" type="ORF">DXX94_09235</name>
</gene>
<keyword evidence="1" id="KW-0812">Transmembrane</keyword>
<dbReference type="InterPro" id="IPR036812">
    <property type="entry name" value="NAD(P)_OxRdtase_dom_sf"/>
</dbReference>
<protein>
    <submittedName>
        <fullName evidence="3">Aldo/keto reductase</fullName>
    </submittedName>
</protein>
<dbReference type="RefSeq" id="WP_116015371.1">
    <property type="nucleotide sequence ID" value="NZ_QUOT01000001.1"/>
</dbReference>
<reference evidence="4" key="1">
    <citation type="submission" date="2018-08" db="EMBL/GenBank/DDBJ databases">
        <title>Thalassotalea euphylliae genome.</title>
        <authorList>
            <person name="Summers S."/>
            <person name="Rice S.A."/>
            <person name="Freckelton M.L."/>
            <person name="Nedved B.T."/>
            <person name="Hadfield M.G."/>
        </authorList>
    </citation>
    <scope>NUCLEOTIDE SEQUENCE [LARGE SCALE GENOMIC DNA]</scope>
    <source>
        <strain evidence="4">H3</strain>
    </source>
</reference>
<accession>A0A3E0U2R4</accession>
<keyword evidence="1" id="KW-0472">Membrane</keyword>
<evidence type="ECO:0000313" key="4">
    <source>
        <dbReference type="Proteomes" id="UP000256899"/>
    </source>
</evidence>
<dbReference type="InterPro" id="IPR006311">
    <property type="entry name" value="TAT_signal"/>
</dbReference>
<feature type="transmembrane region" description="Helical" evidence="1">
    <location>
        <begin position="12"/>
        <end position="33"/>
    </location>
</feature>
<keyword evidence="4" id="KW-1185">Reference proteome</keyword>
<evidence type="ECO:0000259" key="2">
    <source>
        <dbReference type="Pfam" id="PF00248"/>
    </source>
</evidence>
<dbReference type="PANTHER" id="PTHR43312">
    <property type="entry name" value="D-THREO-ALDOSE 1-DEHYDROGENASE"/>
    <property type="match status" value="1"/>
</dbReference>
<dbReference type="PANTHER" id="PTHR43312:SF1">
    <property type="entry name" value="NADP-DEPENDENT OXIDOREDUCTASE DOMAIN-CONTAINING PROTEIN"/>
    <property type="match status" value="1"/>
</dbReference>
<evidence type="ECO:0000256" key="1">
    <source>
        <dbReference type="SAM" id="Phobius"/>
    </source>
</evidence>
<keyword evidence="1" id="KW-1133">Transmembrane helix</keyword>
<dbReference type="InterPro" id="IPR023210">
    <property type="entry name" value="NADP_OxRdtase_dom"/>
</dbReference>
<dbReference type="InterPro" id="IPR053135">
    <property type="entry name" value="AKR2_Oxidoreductase"/>
</dbReference>
<organism evidence="3 4">
    <name type="scientific">Thalassotalea euphylliae</name>
    <dbReference type="NCBI Taxonomy" id="1655234"/>
    <lineage>
        <taxon>Bacteria</taxon>
        <taxon>Pseudomonadati</taxon>
        <taxon>Pseudomonadota</taxon>
        <taxon>Gammaproteobacteria</taxon>
        <taxon>Alteromonadales</taxon>
        <taxon>Colwelliaceae</taxon>
        <taxon>Thalassotalea</taxon>
    </lineage>
</organism>
<dbReference type="SUPFAM" id="SSF51430">
    <property type="entry name" value="NAD(P)-linked oxidoreductase"/>
    <property type="match status" value="1"/>
</dbReference>
<dbReference type="CDD" id="cd19095">
    <property type="entry name" value="AKR_PA4992-like"/>
    <property type="match status" value="1"/>
</dbReference>
<feature type="domain" description="NADP-dependent oxidoreductase" evidence="2">
    <location>
        <begin position="68"/>
        <end position="321"/>
    </location>
</feature>
<dbReference type="Proteomes" id="UP000256899">
    <property type="component" value="Unassembled WGS sequence"/>
</dbReference>
<dbReference type="PROSITE" id="PS51318">
    <property type="entry name" value="TAT"/>
    <property type="match status" value="1"/>
</dbReference>
<evidence type="ECO:0000313" key="3">
    <source>
        <dbReference type="EMBL" id="REL30887.1"/>
    </source>
</evidence>
<dbReference type="Pfam" id="PF00248">
    <property type="entry name" value="Aldo_ket_red"/>
    <property type="match status" value="1"/>
</dbReference>
<proteinExistence type="predicted"/>
<name>A0A3E0U2R4_9GAMM</name>
<dbReference type="AlphaFoldDB" id="A0A3E0U2R4"/>
<sequence length="333" mass="37560">MAIKDRQLTRRALLTTLAKLGIGVGLLPLSALAQQHNQPLNPNTIAYQLKAAKFLKKTIPSTGQTIHPIGMGTWITFNVGKDTSLRNERTEVLDTFFQLGGEVVDSSPMYGSAEEVLGYGLTKLKANSANYQSSLFAATKTWTGSKSEGKQQFNDSQQLWQQARFALLQIHNLVAWQQHLPMLRELKQQRLIKYIGVTTSHGRRHRELAKIMATEPIDFVQLTYNILDREVEQELLPLAQEKGIAVIANRPFQGGRLMQRFEREPLPAWATELGCDNWPQYFLRFVISHPALTCAIPATSKVDHMQENMSAANIMPLPNAQQRHQMVTYLNTL</sequence>
<dbReference type="EMBL" id="QUOT01000001">
    <property type="protein sequence ID" value="REL30887.1"/>
    <property type="molecule type" value="Genomic_DNA"/>
</dbReference>
<comment type="caution">
    <text evidence="3">The sequence shown here is derived from an EMBL/GenBank/DDBJ whole genome shotgun (WGS) entry which is preliminary data.</text>
</comment>
<dbReference type="Gene3D" id="3.20.20.100">
    <property type="entry name" value="NADP-dependent oxidoreductase domain"/>
    <property type="match status" value="1"/>
</dbReference>